<dbReference type="Proteomes" id="UP000828390">
    <property type="component" value="Unassembled WGS sequence"/>
</dbReference>
<protein>
    <submittedName>
        <fullName evidence="1">Uncharacterized protein</fullName>
    </submittedName>
</protein>
<evidence type="ECO:0000313" key="1">
    <source>
        <dbReference type="EMBL" id="KAH3869169.1"/>
    </source>
</evidence>
<keyword evidence="2" id="KW-1185">Reference proteome</keyword>
<accession>A0A9D4M4H5</accession>
<organism evidence="1 2">
    <name type="scientific">Dreissena polymorpha</name>
    <name type="common">Zebra mussel</name>
    <name type="synonym">Mytilus polymorpha</name>
    <dbReference type="NCBI Taxonomy" id="45954"/>
    <lineage>
        <taxon>Eukaryota</taxon>
        <taxon>Metazoa</taxon>
        <taxon>Spiralia</taxon>
        <taxon>Lophotrochozoa</taxon>
        <taxon>Mollusca</taxon>
        <taxon>Bivalvia</taxon>
        <taxon>Autobranchia</taxon>
        <taxon>Heteroconchia</taxon>
        <taxon>Euheterodonta</taxon>
        <taxon>Imparidentia</taxon>
        <taxon>Neoheterodontei</taxon>
        <taxon>Myida</taxon>
        <taxon>Dreissenoidea</taxon>
        <taxon>Dreissenidae</taxon>
        <taxon>Dreissena</taxon>
    </lineage>
</organism>
<reference evidence="1" key="2">
    <citation type="submission" date="2020-11" db="EMBL/GenBank/DDBJ databases">
        <authorList>
            <person name="McCartney M.A."/>
            <person name="Auch B."/>
            <person name="Kono T."/>
            <person name="Mallez S."/>
            <person name="Becker A."/>
            <person name="Gohl D.M."/>
            <person name="Silverstein K.A.T."/>
            <person name="Koren S."/>
            <person name="Bechman K.B."/>
            <person name="Herman A."/>
            <person name="Abrahante J.E."/>
            <person name="Garbe J."/>
        </authorList>
    </citation>
    <scope>NUCLEOTIDE SEQUENCE</scope>
    <source>
        <strain evidence="1">Duluth1</strain>
        <tissue evidence="1">Whole animal</tissue>
    </source>
</reference>
<comment type="caution">
    <text evidence="1">The sequence shown here is derived from an EMBL/GenBank/DDBJ whole genome shotgun (WGS) entry which is preliminary data.</text>
</comment>
<proteinExistence type="predicted"/>
<name>A0A9D4M4H5_DREPO</name>
<dbReference type="EMBL" id="JAIWYP010000002">
    <property type="protein sequence ID" value="KAH3869169.1"/>
    <property type="molecule type" value="Genomic_DNA"/>
</dbReference>
<evidence type="ECO:0000313" key="2">
    <source>
        <dbReference type="Proteomes" id="UP000828390"/>
    </source>
</evidence>
<dbReference type="AlphaFoldDB" id="A0A9D4M4H5"/>
<gene>
    <name evidence="1" type="ORF">DPMN_032330</name>
</gene>
<sequence>MEYGYALLTVECFITTLENIEITRNNTAEADAGAPGLVMGPCIVEIDRIVIREVQYQLSIPCAELHPKPLIILAIAALGFSARNPCASLNRDTDVVRAN</sequence>
<reference evidence="1" key="1">
    <citation type="journal article" date="2019" name="bioRxiv">
        <title>The Genome of the Zebra Mussel, Dreissena polymorpha: A Resource for Invasive Species Research.</title>
        <authorList>
            <person name="McCartney M.A."/>
            <person name="Auch B."/>
            <person name="Kono T."/>
            <person name="Mallez S."/>
            <person name="Zhang Y."/>
            <person name="Obille A."/>
            <person name="Becker A."/>
            <person name="Abrahante J.E."/>
            <person name="Garbe J."/>
            <person name="Badalamenti J.P."/>
            <person name="Herman A."/>
            <person name="Mangelson H."/>
            <person name="Liachko I."/>
            <person name="Sullivan S."/>
            <person name="Sone E.D."/>
            <person name="Koren S."/>
            <person name="Silverstein K.A.T."/>
            <person name="Beckman K.B."/>
            <person name="Gohl D.M."/>
        </authorList>
    </citation>
    <scope>NUCLEOTIDE SEQUENCE</scope>
    <source>
        <strain evidence="1">Duluth1</strain>
        <tissue evidence="1">Whole animal</tissue>
    </source>
</reference>